<dbReference type="InterPro" id="IPR018649">
    <property type="entry name" value="SHOCT"/>
</dbReference>
<dbReference type="InterPro" id="IPR027860">
    <property type="entry name" value="DUF4429"/>
</dbReference>
<accession>A0A2M9Q4A2</accession>
<reference evidence="3 4" key="1">
    <citation type="submission" date="2017-11" db="EMBL/GenBank/DDBJ databases">
        <title>Bacterial isolate from king chilli rhizosphere.</title>
        <authorList>
            <person name="Takhelmayum P."/>
            <person name="Sarangthem I."/>
        </authorList>
    </citation>
    <scope>NUCLEOTIDE SEQUENCE [LARGE SCALE GENOMIC DNA]</scope>
    <source>
        <strain evidence="4">t26</strain>
    </source>
</reference>
<evidence type="ECO:0000259" key="2">
    <source>
        <dbReference type="Pfam" id="PF14472"/>
    </source>
</evidence>
<name>A0A2M9Q4A2_9BACI</name>
<organism evidence="3 4">
    <name type="scientific">Lysinibacillus xylanilyticus</name>
    <dbReference type="NCBI Taxonomy" id="582475"/>
    <lineage>
        <taxon>Bacteria</taxon>
        <taxon>Bacillati</taxon>
        <taxon>Bacillota</taxon>
        <taxon>Bacilli</taxon>
        <taxon>Bacillales</taxon>
        <taxon>Bacillaceae</taxon>
        <taxon>Lysinibacillus</taxon>
    </lineage>
</organism>
<proteinExistence type="predicted"/>
<protein>
    <recommendedName>
        <fullName evidence="5">SHOCT domain-containing protein</fullName>
    </recommendedName>
</protein>
<evidence type="ECO:0008006" key="5">
    <source>
        <dbReference type="Google" id="ProtNLM"/>
    </source>
</evidence>
<gene>
    <name evidence="3" type="ORF">CWD94_14065</name>
</gene>
<feature type="domain" description="SHOCT" evidence="1">
    <location>
        <begin position="123"/>
        <end position="150"/>
    </location>
</feature>
<dbReference type="Proteomes" id="UP000232101">
    <property type="component" value="Unassembled WGS sequence"/>
</dbReference>
<dbReference type="Pfam" id="PF09851">
    <property type="entry name" value="SHOCT"/>
    <property type="match status" value="1"/>
</dbReference>
<sequence>MTQIFEFKSNGKFTVTVDENNVKIKSKGMLNYINKGSRGEKSIPIKSITAIQFKDPSLTAGYIQFAYSGSSESKGGVFDAVKDENTVLFAKKELKQAKDLVDLIESKRHASSAPQTTAVSSADEILKMKELLDAGVLTQDEFDAKKKQLLGI</sequence>
<comment type="caution">
    <text evidence="3">The sequence shown here is derived from an EMBL/GenBank/DDBJ whole genome shotgun (WGS) entry which is preliminary data.</text>
</comment>
<evidence type="ECO:0000259" key="1">
    <source>
        <dbReference type="Pfam" id="PF09851"/>
    </source>
</evidence>
<evidence type="ECO:0000313" key="4">
    <source>
        <dbReference type="Proteomes" id="UP000232101"/>
    </source>
</evidence>
<dbReference type="Pfam" id="PF14472">
    <property type="entry name" value="DUF4429"/>
    <property type="match status" value="1"/>
</dbReference>
<feature type="domain" description="DUF4429" evidence="2">
    <location>
        <begin position="16"/>
        <end position="103"/>
    </location>
</feature>
<dbReference type="EMBL" id="PHQY01000646">
    <property type="protein sequence ID" value="PJO42908.1"/>
    <property type="molecule type" value="Genomic_DNA"/>
</dbReference>
<evidence type="ECO:0000313" key="3">
    <source>
        <dbReference type="EMBL" id="PJO42908.1"/>
    </source>
</evidence>
<dbReference type="AlphaFoldDB" id="A0A2M9Q4A2"/>
<dbReference type="RefSeq" id="WP_100543554.1">
    <property type="nucleotide sequence ID" value="NZ_PHQY01000646.1"/>
</dbReference>